<feature type="transmembrane region" description="Helical" evidence="1">
    <location>
        <begin position="84"/>
        <end position="103"/>
    </location>
</feature>
<evidence type="ECO:0000259" key="2">
    <source>
        <dbReference type="Pfam" id="PF01757"/>
    </source>
</evidence>
<keyword evidence="3" id="KW-0808">Transferase</keyword>
<feature type="transmembrane region" description="Helical" evidence="1">
    <location>
        <begin position="185"/>
        <end position="204"/>
    </location>
</feature>
<keyword evidence="1" id="KW-0472">Membrane</keyword>
<name>A0ABV8SM80_9GAMM</name>
<dbReference type="PANTHER" id="PTHR23028:SF53">
    <property type="entry name" value="ACYL_TRANSF_3 DOMAIN-CONTAINING PROTEIN"/>
    <property type="match status" value="1"/>
</dbReference>
<dbReference type="EC" id="2.3.-.-" evidence="3"/>
<evidence type="ECO:0000256" key="1">
    <source>
        <dbReference type="SAM" id="Phobius"/>
    </source>
</evidence>
<dbReference type="InterPro" id="IPR050879">
    <property type="entry name" value="Acyltransferase_3"/>
</dbReference>
<feature type="domain" description="Acyltransferase 3" evidence="2">
    <location>
        <begin position="7"/>
        <end position="311"/>
    </location>
</feature>
<dbReference type="Pfam" id="PF01757">
    <property type="entry name" value="Acyl_transf_3"/>
    <property type="match status" value="1"/>
</dbReference>
<evidence type="ECO:0000313" key="3">
    <source>
        <dbReference type="EMBL" id="MFC4308028.1"/>
    </source>
</evidence>
<feature type="transmembrane region" description="Helical" evidence="1">
    <location>
        <begin position="299"/>
        <end position="319"/>
    </location>
</feature>
<feature type="transmembrane region" description="Helical" evidence="1">
    <location>
        <begin position="275"/>
        <end position="293"/>
    </location>
</feature>
<feature type="transmembrane region" description="Helical" evidence="1">
    <location>
        <begin position="42"/>
        <end position="64"/>
    </location>
</feature>
<protein>
    <submittedName>
        <fullName evidence="3">Acyltransferase family protein</fullName>
        <ecNumber evidence="3">2.3.-.-</ecNumber>
    </submittedName>
</protein>
<gene>
    <name evidence="3" type="ORF">ACFPN2_02940</name>
</gene>
<keyword evidence="3" id="KW-0012">Acyltransferase</keyword>
<reference evidence="4" key="1">
    <citation type="journal article" date="2019" name="Int. J. Syst. Evol. Microbiol.">
        <title>The Global Catalogue of Microorganisms (GCM) 10K type strain sequencing project: providing services to taxonomists for standard genome sequencing and annotation.</title>
        <authorList>
            <consortium name="The Broad Institute Genomics Platform"/>
            <consortium name="The Broad Institute Genome Sequencing Center for Infectious Disease"/>
            <person name="Wu L."/>
            <person name="Ma J."/>
        </authorList>
    </citation>
    <scope>NUCLEOTIDE SEQUENCE [LARGE SCALE GENOMIC DNA]</scope>
    <source>
        <strain evidence="4">CGMCC 1.10759</strain>
    </source>
</reference>
<keyword evidence="1" id="KW-0812">Transmembrane</keyword>
<keyword evidence="1" id="KW-1133">Transmembrane helix</keyword>
<dbReference type="GO" id="GO:0016746">
    <property type="term" value="F:acyltransferase activity"/>
    <property type="evidence" value="ECO:0007669"/>
    <property type="project" value="UniProtKB-KW"/>
</dbReference>
<accession>A0ABV8SM80</accession>
<proteinExistence type="predicted"/>
<dbReference type="InterPro" id="IPR002656">
    <property type="entry name" value="Acyl_transf_3_dom"/>
</dbReference>
<feature type="transmembrane region" description="Helical" evidence="1">
    <location>
        <begin position="211"/>
        <end position="229"/>
    </location>
</feature>
<sequence>MHDAEPNLDILRALAVLMVLADHVTEMLALQNAALSIHPYNLILGRLGVLLFFVHTALVLNHSMARAKLTDWNDVRTFYIRRAFRIYPLAIATVVLVVALNIPTMPWREYNASLTSIVTSLTLTSNLLYAEPVLQPMWSLPIEVQMYLALPIIYLIVRKRPSWVLALWLLSLPVAWLQPTYLGRFSVFAFVPCFLGGILAFTLADRAKFKLPGWLWLPTLLLISAAYLFLQRQSIHFPPTQWLTCLLVGALIPSFANSTAAALNAAGAFIAKYSYGIYLFHVIAIWFGCVVLADAPHWLQWTVAAATLCVLSGLGYHWIEYPAIKLGARLATRRTAALPAGAVP</sequence>
<feature type="transmembrane region" description="Helical" evidence="1">
    <location>
        <begin position="241"/>
        <end position="263"/>
    </location>
</feature>
<dbReference type="EMBL" id="JBHSDU010000001">
    <property type="protein sequence ID" value="MFC4308028.1"/>
    <property type="molecule type" value="Genomic_DNA"/>
</dbReference>
<organism evidence="3 4">
    <name type="scientific">Steroidobacter flavus</name>
    <dbReference type="NCBI Taxonomy" id="1842136"/>
    <lineage>
        <taxon>Bacteria</taxon>
        <taxon>Pseudomonadati</taxon>
        <taxon>Pseudomonadota</taxon>
        <taxon>Gammaproteobacteria</taxon>
        <taxon>Steroidobacterales</taxon>
        <taxon>Steroidobacteraceae</taxon>
        <taxon>Steroidobacter</taxon>
    </lineage>
</organism>
<feature type="transmembrane region" description="Helical" evidence="1">
    <location>
        <begin position="163"/>
        <end position="179"/>
    </location>
</feature>
<keyword evidence="4" id="KW-1185">Reference proteome</keyword>
<dbReference type="PANTHER" id="PTHR23028">
    <property type="entry name" value="ACETYLTRANSFERASE"/>
    <property type="match status" value="1"/>
</dbReference>
<dbReference type="RefSeq" id="WP_380594808.1">
    <property type="nucleotide sequence ID" value="NZ_JBHSDU010000001.1"/>
</dbReference>
<feature type="transmembrane region" description="Helical" evidence="1">
    <location>
        <begin position="136"/>
        <end position="156"/>
    </location>
</feature>
<evidence type="ECO:0000313" key="4">
    <source>
        <dbReference type="Proteomes" id="UP001595904"/>
    </source>
</evidence>
<dbReference type="Proteomes" id="UP001595904">
    <property type="component" value="Unassembled WGS sequence"/>
</dbReference>
<comment type="caution">
    <text evidence="3">The sequence shown here is derived from an EMBL/GenBank/DDBJ whole genome shotgun (WGS) entry which is preliminary data.</text>
</comment>